<reference evidence="10 11" key="1">
    <citation type="submission" date="2020-08" db="EMBL/GenBank/DDBJ databases">
        <title>Genomic Encyclopedia of Type Strains, Phase IV (KMG-IV): sequencing the most valuable type-strain genomes for metagenomic binning, comparative biology and taxonomic classification.</title>
        <authorList>
            <person name="Goeker M."/>
        </authorList>
    </citation>
    <scope>NUCLEOTIDE SEQUENCE [LARGE SCALE GENOMIC DNA]</scope>
    <source>
        <strain evidence="10 11">DSM 27568</strain>
    </source>
</reference>
<dbReference type="GO" id="GO:0005524">
    <property type="term" value="F:ATP binding"/>
    <property type="evidence" value="ECO:0007669"/>
    <property type="project" value="UniProtKB-KW"/>
</dbReference>
<dbReference type="Proteomes" id="UP000561459">
    <property type="component" value="Unassembled WGS sequence"/>
</dbReference>
<dbReference type="FunFam" id="3.40.50.2300:FF:000018">
    <property type="entry name" value="DNA-binding transcriptional regulator NtrC"/>
    <property type="match status" value="1"/>
</dbReference>
<evidence type="ECO:0000259" key="9">
    <source>
        <dbReference type="PROSITE" id="PS50110"/>
    </source>
</evidence>
<evidence type="ECO:0000256" key="6">
    <source>
        <dbReference type="ARBA" id="ARBA00023163"/>
    </source>
</evidence>
<protein>
    <submittedName>
        <fullName evidence="10">Two-component system C4-dicarboxylate transport response regulator DctD</fullName>
    </submittedName>
</protein>
<dbReference type="PANTHER" id="PTHR32071:SF57">
    <property type="entry name" value="C4-DICARBOXYLATE TRANSPORT TRANSCRIPTIONAL REGULATORY PROTEIN DCTD"/>
    <property type="match status" value="1"/>
</dbReference>
<dbReference type="InterPro" id="IPR002078">
    <property type="entry name" value="Sigma_54_int"/>
</dbReference>
<evidence type="ECO:0000256" key="1">
    <source>
        <dbReference type="ARBA" id="ARBA00022553"/>
    </source>
</evidence>
<name>A0A7W6FY39_9SPHN</name>
<keyword evidence="1 7" id="KW-0597">Phosphoprotein</keyword>
<evidence type="ECO:0000256" key="2">
    <source>
        <dbReference type="ARBA" id="ARBA00022741"/>
    </source>
</evidence>
<keyword evidence="5" id="KW-0805">Transcription regulation</keyword>
<dbReference type="Gene3D" id="3.40.50.2300">
    <property type="match status" value="1"/>
</dbReference>
<dbReference type="PANTHER" id="PTHR32071">
    <property type="entry name" value="TRANSCRIPTIONAL REGULATORY PROTEIN"/>
    <property type="match status" value="1"/>
</dbReference>
<dbReference type="GO" id="GO:0000160">
    <property type="term" value="P:phosphorelay signal transduction system"/>
    <property type="evidence" value="ECO:0007669"/>
    <property type="project" value="UniProtKB-KW"/>
</dbReference>
<keyword evidence="11" id="KW-1185">Reference proteome</keyword>
<dbReference type="AlphaFoldDB" id="A0A7W6FY39"/>
<dbReference type="CDD" id="cd00009">
    <property type="entry name" value="AAA"/>
    <property type="match status" value="1"/>
</dbReference>
<accession>A0A7W6FY39</accession>
<dbReference type="SMART" id="SM00448">
    <property type="entry name" value="REC"/>
    <property type="match status" value="1"/>
</dbReference>
<dbReference type="Pfam" id="PF00072">
    <property type="entry name" value="Response_reg"/>
    <property type="match status" value="1"/>
</dbReference>
<dbReference type="InterPro" id="IPR011006">
    <property type="entry name" value="CheY-like_superfamily"/>
</dbReference>
<organism evidence="10 11">
    <name type="scientific">Novosphingobium fluoreni</name>
    <dbReference type="NCBI Taxonomy" id="1391222"/>
    <lineage>
        <taxon>Bacteria</taxon>
        <taxon>Pseudomonadati</taxon>
        <taxon>Pseudomonadota</taxon>
        <taxon>Alphaproteobacteria</taxon>
        <taxon>Sphingomonadales</taxon>
        <taxon>Sphingomonadaceae</taxon>
        <taxon>Novosphingobium</taxon>
    </lineage>
</organism>
<evidence type="ECO:0000313" key="10">
    <source>
        <dbReference type="EMBL" id="MBB3938747.1"/>
    </source>
</evidence>
<dbReference type="Pfam" id="PF00158">
    <property type="entry name" value="Sigma54_activat"/>
    <property type="match status" value="1"/>
</dbReference>
<dbReference type="CDD" id="cd17549">
    <property type="entry name" value="REC_DctD-like"/>
    <property type="match status" value="1"/>
</dbReference>
<dbReference type="InterPro" id="IPR009057">
    <property type="entry name" value="Homeodomain-like_sf"/>
</dbReference>
<feature type="domain" description="Sigma-54 factor interaction" evidence="8">
    <location>
        <begin position="143"/>
        <end position="352"/>
    </location>
</feature>
<feature type="domain" description="Response regulatory" evidence="9">
    <location>
        <begin position="5"/>
        <end position="119"/>
    </location>
</feature>
<feature type="modified residue" description="4-aspartylphosphate" evidence="7">
    <location>
        <position position="54"/>
    </location>
</feature>
<evidence type="ECO:0000259" key="8">
    <source>
        <dbReference type="PROSITE" id="PS50045"/>
    </source>
</evidence>
<keyword evidence="4" id="KW-0902">Two-component regulatory system</keyword>
<dbReference type="SUPFAM" id="SSF46689">
    <property type="entry name" value="Homeodomain-like"/>
    <property type="match status" value="1"/>
</dbReference>
<evidence type="ECO:0000256" key="4">
    <source>
        <dbReference type="ARBA" id="ARBA00023012"/>
    </source>
</evidence>
<evidence type="ECO:0000313" key="11">
    <source>
        <dbReference type="Proteomes" id="UP000561459"/>
    </source>
</evidence>
<dbReference type="InterPro" id="IPR058031">
    <property type="entry name" value="AAA_lid_NorR"/>
</dbReference>
<dbReference type="GO" id="GO:0006355">
    <property type="term" value="P:regulation of DNA-templated transcription"/>
    <property type="evidence" value="ECO:0007669"/>
    <property type="project" value="InterPro"/>
</dbReference>
<dbReference type="Gene3D" id="3.40.50.300">
    <property type="entry name" value="P-loop containing nucleotide triphosphate hydrolases"/>
    <property type="match status" value="1"/>
</dbReference>
<dbReference type="InterPro" id="IPR001789">
    <property type="entry name" value="Sig_transdc_resp-reg_receiver"/>
</dbReference>
<evidence type="ECO:0000256" key="3">
    <source>
        <dbReference type="ARBA" id="ARBA00022840"/>
    </source>
</evidence>
<keyword evidence="6" id="KW-0804">Transcription</keyword>
<dbReference type="SUPFAM" id="SSF52540">
    <property type="entry name" value="P-loop containing nucleoside triphosphate hydrolases"/>
    <property type="match status" value="1"/>
</dbReference>
<dbReference type="RefSeq" id="WP_183615628.1">
    <property type="nucleotide sequence ID" value="NZ_JACIDY010000001.1"/>
</dbReference>
<dbReference type="EMBL" id="JACIDY010000001">
    <property type="protein sequence ID" value="MBB3938747.1"/>
    <property type="molecule type" value="Genomic_DNA"/>
</dbReference>
<sequence>MNAGTVALVDDDADLAAATGQLLTLAGYSVARFGNGKAALDAIDLDYPGVVITDVRMPGMSGIELFRHLRERDAQLPVILITGHGDIEMAVDALKAGVWDFLTKPFDPDILLSAVARAVATRRLTLENRELRAAVDTSPSDRLIGRNGAIQRLRTMIPMLGETDLDIVVEGATGTGKALLAKLIHRSGKRARHRFVTLDCAAPPVGSVEDLFTAHGLIAGADRGTLLLDNLDRAQAPLQHRLVQLVERRAVALEARDPQPVDLRIIATLDEGRRDDVLPALYHRVAAVSLRLPPLSERLEDLPLLTAHFLQALAETHGRPVPPLAQAVSLLSRADWPGNVRELEMAVERQVLGLGEQIAQTPSEMPLPDRVRDFERGAIVEALVNARGEIGPALGALGIPRETFYYRVKRLGIDLAAVRAGLG</sequence>
<keyword evidence="2" id="KW-0547">Nucleotide-binding</keyword>
<dbReference type="SUPFAM" id="SSF52172">
    <property type="entry name" value="CheY-like"/>
    <property type="match status" value="1"/>
</dbReference>
<keyword evidence="3" id="KW-0067">ATP-binding</keyword>
<dbReference type="PROSITE" id="PS50110">
    <property type="entry name" value="RESPONSE_REGULATORY"/>
    <property type="match status" value="1"/>
</dbReference>
<proteinExistence type="predicted"/>
<dbReference type="Pfam" id="PF25601">
    <property type="entry name" value="AAA_lid_14"/>
    <property type="match status" value="1"/>
</dbReference>
<dbReference type="InterPro" id="IPR027417">
    <property type="entry name" value="P-loop_NTPase"/>
</dbReference>
<comment type="caution">
    <text evidence="10">The sequence shown here is derived from an EMBL/GenBank/DDBJ whole genome shotgun (WGS) entry which is preliminary data.</text>
</comment>
<dbReference type="PROSITE" id="PS50045">
    <property type="entry name" value="SIGMA54_INTERACT_4"/>
    <property type="match status" value="1"/>
</dbReference>
<gene>
    <name evidence="10" type="ORF">GGR39_000376</name>
</gene>
<dbReference type="Gene3D" id="1.10.8.60">
    <property type="match status" value="1"/>
</dbReference>
<evidence type="ECO:0000256" key="7">
    <source>
        <dbReference type="PROSITE-ProRule" id="PRU00169"/>
    </source>
</evidence>
<dbReference type="Gene3D" id="1.10.10.60">
    <property type="entry name" value="Homeodomain-like"/>
    <property type="match status" value="1"/>
</dbReference>
<evidence type="ECO:0000256" key="5">
    <source>
        <dbReference type="ARBA" id="ARBA00023015"/>
    </source>
</evidence>